<evidence type="ECO:0000259" key="8">
    <source>
        <dbReference type="Pfam" id="PF22466"/>
    </source>
</evidence>
<dbReference type="OrthoDB" id="10251744at2759"/>
<keyword evidence="4 6" id="KW-0235">DNA replication</keyword>
<dbReference type="PANTHER" id="PTHR22768">
    <property type="entry name" value="DNA REPLICATION COMPLEX GINS PROTEIN PSF3"/>
    <property type="match status" value="1"/>
</dbReference>
<dbReference type="Proteomes" id="UP000799429">
    <property type="component" value="Unassembled WGS sequence"/>
</dbReference>
<keyword evidence="10" id="KW-1185">Reference proteome</keyword>
<dbReference type="Pfam" id="PF22466">
    <property type="entry name" value="PSF3_N"/>
    <property type="match status" value="1"/>
</dbReference>
<evidence type="ECO:0000256" key="3">
    <source>
        <dbReference type="ARBA" id="ARBA00015140"/>
    </source>
</evidence>
<dbReference type="GO" id="GO:0000811">
    <property type="term" value="C:GINS complex"/>
    <property type="evidence" value="ECO:0007669"/>
    <property type="project" value="UniProtKB-UniRule"/>
</dbReference>
<evidence type="ECO:0000256" key="5">
    <source>
        <dbReference type="ARBA" id="ARBA00023242"/>
    </source>
</evidence>
<evidence type="ECO:0000256" key="1">
    <source>
        <dbReference type="ARBA" id="ARBA00004123"/>
    </source>
</evidence>
<sequence length="184" mass="20193">MGEVQFEGLVAMSSYYDIDSILTDAQKVPCTFELTVPGLGYIDGNLGQDMKQGTKVELPLWLGEMLAVSNNITLDNPSCLSPRVLNALKADPKTVDLRALAPHFYGLGARMLELYPYPDLIDTLSDTLKTRAAVIADQAHNPRGAIGEGADFLRGLDETERQLFRAAHDSAKGVRMWIAVQKKK</sequence>
<evidence type="ECO:0000256" key="6">
    <source>
        <dbReference type="RuleBase" id="RU367161"/>
    </source>
</evidence>
<evidence type="ECO:0000259" key="7">
    <source>
        <dbReference type="Pfam" id="PF05916"/>
    </source>
</evidence>
<keyword evidence="5 6" id="KW-0539">Nucleus</keyword>
<dbReference type="SUPFAM" id="SSF158573">
    <property type="entry name" value="GINS helical bundle-like"/>
    <property type="match status" value="1"/>
</dbReference>
<protein>
    <recommendedName>
        <fullName evidence="3 6">DNA replication complex GINS protein PSF3</fullName>
    </recommendedName>
</protein>
<dbReference type="InterPro" id="IPR038437">
    <property type="entry name" value="GINS_Psf3_sf"/>
</dbReference>
<dbReference type="SUPFAM" id="SSF160059">
    <property type="entry name" value="PriA/YqbF domain"/>
    <property type="match status" value="1"/>
</dbReference>
<name>A0A9P4VVL1_9PEZI</name>
<comment type="subcellular location">
    <subcellularLocation>
        <location evidence="1 6">Nucleus</location>
    </subcellularLocation>
</comment>
<dbReference type="InterPro" id="IPR010492">
    <property type="entry name" value="GINS_Psf3"/>
</dbReference>
<dbReference type="PANTHER" id="PTHR22768:SF0">
    <property type="entry name" value="DNA REPLICATION COMPLEX GINS PROTEIN PSF3"/>
    <property type="match status" value="1"/>
</dbReference>
<dbReference type="InterPro" id="IPR021151">
    <property type="entry name" value="GINS_A"/>
</dbReference>
<comment type="similarity">
    <text evidence="2 6">Belongs to the GINS3/PSF3 family.</text>
</comment>
<dbReference type="EMBL" id="MU006090">
    <property type="protein sequence ID" value="KAF2841784.1"/>
    <property type="molecule type" value="Genomic_DNA"/>
</dbReference>
<dbReference type="CDD" id="cd11713">
    <property type="entry name" value="GINS_A_psf3"/>
    <property type="match status" value="1"/>
</dbReference>
<gene>
    <name evidence="9" type="ORF">M501DRAFT_1013177</name>
</gene>
<evidence type="ECO:0000256" key="4">
    <source>
        <dbReference type="ARBA" id="ARBA00022705"/>
    </source>
</evidence>
<feature type="domain" description="DNA replication complex GINS protein PSF3 N-terminal" evidence="8">
    <location>
        <begin position="16"/>
        <end position="68"/>
    </location>
</feature>
<dbReference type="InterPro" id="IPR036224">
    <property type="entry name" value="GINS_bundle-like_dom_sf"/>
</dbReference>
<reference evidence="9" key="1">
    <citation type="journal article" date="2020" name="Stud. Mycol.">
        <title>101 Dothideomycetes genomes: a test case for predicting lifestyles and emergence of pathogens.</title>
        <authorList>
            <person name="Haridas S."/>
            <person name="Albert R."/>
            <person name="Binder M."/>
            <person name="Bloem J."/>
            <person name="Labutti K."/>
            <person name="Salamov A."/>
            <person name="Andreopoulos B."/>
            <person name="Baker S."/>
            <person name="Barry K."/>
            <person name="Bills G."/>
            <person name="Bluhm B."/>
            <person name="Cannon C."/>
            <person name="Castanera R."/>
            <person name="Culley D."/>
            <person name="Daum C."/>
            <person name="Ezra D."/>
            <person name="Gonzalez J."/>
            <person name="Henrissat B."/>
            <person name="Kuo A."/>
            <person name="Liang C."/>
            <person name="Lipzen A."/>
            <person name="Lutzoni F."/>
            <person name="Magnuson J."/>
            <person name="Mondo S."/>
            <person name="Nolan M."/>
            <person name="Ohm R."/>
            <person name="Pangilinan J."/>
            <person name="Park H.-J."/>
            <person name="Ramirez L."/>
            <person name="Alfaro M."/>
            <person name="Sun H."/>
            <person name="Tritt A."/>
            <person name="Yoshinaga Y."/>
            <person name="Zwiers L.-H."/>
            <person name="Turgeon B."/>
            <person name="Goodwin S."/>
            <person name="Spatafora J."/>
            <person name="Crous P."/>
            <person name="Grigoriev I."/>
        </authorList>
    </citation>
    <scope>NUCLEOTIDE SEQUENCE</scope>
    <source>
        <strain evidence="9">CBS 101060</strain>
    </source>
</reference>
<proteinExistence type="inferred from homology"/>
<comment type="caution">
    <text evidence="9">The sequence shown here is derived from an EMBL/GenBank/DDBJ whole genome shotgun (WGS) entry which is preliminary data.</text>
</comment>
<dbReference type="CDD" id="cd21693">
    <property type="entry name" value="GINS_B_Psf3"/>
    <property type="match status" value="1"/>
</dbReference>
<feature type="domain" description="GINS subunit" evidence="7">
    <location>
        <begin position="79"/>
        <end position="178"/>
    </location>
</feature>
<dbReference type="Pfam" id="PF05916">
    <property type="entry name" value="Sld5"/>
    <property type="match status" value="1"/>
</dbReference>
<evidence type="ECO:0000313" key="10">
    <source>
        <dbReference type="Proteomes" id="UP000799429"/>
    </source>
</evidence>
<evidence type="ECO:0000256" key="2">
    <source>
        <dbReference type="ARBA" id="ARBA00006343"/>
    </source>
</evidence>
<evidence type="ECO:0000313" key="9">
    <source>
        <dbReference type="EMBL" id="KAF2841784.1"/>
    </source>
</evidence>
<comment type="function">
    <text evidence="6">The GINS complex plays an essential role in the initiation of DNA replication.</text>
</comment>
<accession>A0A9P4VVL1</accession>
<dbReference type="Gene3D" id="1.20.58.2050">
    <property type="match status" value="1"/>
</dbReference>
<comment type="subunit">
    <text evidence="6">Component of the GINS complex.</text>
</comment>
<dbReference type="AlphaFoldDB" id="A0A9P4VVL1"/>
<organism evidence="9 10">
    <name type="scientific">Patellaria atrata CBS 101060</name>
    <dbReference type="NCBI Taxonomy" id="1346257"/>
    <lineage>
        <taxon>Eukaryota</taxon>
        <taxon>Fungi</taxon>
        <taxon>Dikarya</taxon>
        <taxon>Ascomycota</taxon>
        <taxon>Pezizomycotina</taxon>
        <taxon>Dothideomycetes</taxon>
        <taxon>Dothideomycetes incertae sedis</taxon>
        <taxon>Patellariales</taxon>
        <taxon>Patellariaceae</taxon>
        <taxon>Patellaria</taxon>
    </lineage>
</organism>
<dbReference type="InterPro" id="IPR055221">
    <property type="entry name" value="PSF3_N"/>
</dbReference>
<dbReference type="GO" id="GO:1902975">
    <property type="term" value="P:mitotic DNA replication initiation"/>
    <property type="evidence" value="ECO:0007669"/>
    <property type="project" value="TreeGrafter"/>
</dbReference>